<dbReference type="Pfam" id="PF18962">
    <property type="entry name" value="Por_Secre_tail"/>
    <property type="match status" value="1"/>
</dbReference>
<dbReference type="Gene3D" id="2.80.10.50">
    <property type="match status" value="1"/>
</dbReference>
<gene>
    <name evidence="5" type="ORF">Q4Q40_20680</name>
</gene>
<feature type="signal peptide" evidence="2">
    <location>
        <begin position="1"/>
        <end position="30"/>
    </location>
</feature>
<accession>A0ABT8WTX1</accession>
<evidence type="ECO:0000259" key="4">
    <source>
        <dbReference type="Pfam" id="PF18962"/>
    </source>
</evidence>
<dbReference type="NCBIfam" id="TIGR04183">
    <property type="entry name" value="Por_Secre_tail"/>
    <property type="match status" value="1"/>
</dbReference>
<dbReference type="SUPFAM" id="SSF51126">
    <property type="entry name" value="Pectin lyase-like"/>
    <property type="match status" value="1"/>
</dbReference>
<protein>
    <submittedName>
        <fullName evidence="5">Ricin-type beta-trefoil lectin domain protein</fullName>
    </submittedName>
</protein>
<evidence type="ECO:0000313" key="6">
    <source>
        <dbReference type="Proteomes" id="UP001176806"/>
    </source>
</evidence>
<dbReference type="InterPro" id="IPR011050">
    <property type="entry name" value="Pectin_lyase_fold/virulence"/>
</dbReference>
<dbReference type="Proteomes" id="UP001176806">
    <property type="component" value="Unassembled WGS sequence"/>
</dbReference>
<dbReference type="SUPFAM" id="SSF50370">
    <property type="entry name" value="Ricin B-like lectins"/>
    <property type="match status" value="1"/>
</dbReference>
<reference evidence="5" key="1">
    <citation type="submission" date="2023-07" db="EMBL/GenBank/DDBJ databases">
        <title>Two novel species in the genus Flavivirga.</title>
        <authorList>
            <person name="Kwon K."/>
        </authorList>
    </citation>
    <scope>NUCLEOTIDE SEQUENCE</scope>
    <source>
        <strain evidence="5">KACC 14158</strain>
    </source>
</reference>
<proteinExistence type="predicted"/>
<dbReference type="EMBL" id="JAUOEL010000008">
    <property type="protein sequence ID" value="MDO5976625.1"/>
    <property type="molecule type" value="Genomic_DNA"/>
</dbReference>
<evidence type="ECO:0000259" key="3">
    <source>
        <dbReference type="Pfam" id="PF00652"/>
    </source>
</evidence>
<dbReference type="RefSeq" id="WP_303303931.1">
    <property type="nucleotide sequence ID" value="NZ_BAABDA010000007.1"/>
</dbReference>
<dbReference type="InterPro" id="IPR000772">
    <property type="entry name" value="Ricin_B_lectin"/>
</dbReference>
<feature type="domain" description="Ricin B lectin" evidence="3">
    <location>
        <begin position="533"/>
        <end position="639"/>
    </location>
</feature>
<feature type="domain" description="Secretion system C-terminal sorting" evidence="4">
    <location>
        <begin position="644"/>
        <end position="714"/>
    </location>
</feature>
<dbReference type="InterPro" id="IPR026444">
    <property type="entry name" value="Secre_tail"/>
</dbReference>
<evidence type="ECO:0000256" key="2">
    <source>
        <dbReference type="SAM" id="SignalP"/>
    </source>
</evidence>
<dbReference type="PROSITE" id="PS50231">
    <property type="entry name" value="RICIN_B_LECTIN"/>
    <property type="match status" value="1"/>
</dbReference>
<keyword evidence="1 2" id="KW-0732">Signal</keyword>
<dbReference type="CDD" id="cd00161">
    <property type="entry name" value="beta-trefoil_Ricin-like"/>
    <property type="match status" value="1"/>
</dbReference>
<sequence length="717" mass="77516">MKENTILFLLKECSKIFLTLLLFVSANSFAQTTVNSLAALKPYLNDNNVNVKLAAGTYTISATDISNGSWGYTVSQMDWTRTVMLIEGSNSTYDFTGVTINFNTNVLQAFGNYVVHQLQITGNNTVVKNLKMVDVGNTRPTRSATDIVIDGSDNTVEGFHMTIRGSYPYGYGDAFGKGGSNTIIGHKKHSALLIRGLDNTVKNCTLIHRSYGHGIFMQAAVNPTVEDCYVEGEVRTTDNMLAENSGPAYDVNFMTTWGYRLPAGYMMSLQEEGIRAYNGGETIINGTFYSRGTSNVTIKDCTIKRMRGGVTITHASGTKNVSGTTAIECERGFAVGTSATVTNCSGDAKYGPVLGFDYDNDKNSNINITLLPSTSGAYNGSRMIAYIGGSGHNITLNSSETGINTLYRVRVAGTNTVVRSTNSLIASNIDIDNYSHYPLVLNSGSSGISGISCGAITNSGSSNSVTRNTGICPGGTTSTNFRLVKRNATGFAMDGGCGGANGQSIELYTNINHNNLTWTEIDRGNGYYSYQKYGTNYCIDGGSGGANGQDVYLWTCSNNNQNQHWQKIDAGNGHYRLQKRNASGYSIDGGSGGAINQNVYLWSSNSANQNQQWRFDTVANSSKTVDEKLLSQNDDIDHTTNVGIYPNPTSSNITIVTPDSKFTHYAIFDISGRLNIKGFIPLDTKESLIDISRLSKGIYVMSLSGDKITKTFKLVKN</sequence>
<dbReference type="SMART" id="SM00710">
    <property type="entry name" value="PbH1"/>
    <property type="match status" value="3"/>
</dbReference>
<name>A0ABT8WTX1_9FLAO</name>
<organism evidence="5 6">
    <name type="scientific">Flavivirga jejuensis</name>
    <dbReference type="NCBI Taxonomy" id="870487"/>
    <lineage>
        <taxon>Bacteria</taxon>
        <taxon>Pseudomonadati</taxon>
        <taxon>Bacteroidota</taxon>
        <taxon>Flavobacteriia</taxon>
        <taxon>Flavobacteriales</taxon>
        <taxon>Flavobacteriaceae</taxon>
        <taxon>Flavivirga</taxon>
    </lineage>
</organism>
<keyword evidence="6" id="KW-1185">Reference proteome</keyword>
<evidence type="ECO:0000313" key="5">
    <source>
        <dbReference type="EMBL" id="MDO5976625.1"/>
    </source>
</evidence>
<comment type="caution">
    <text evidence="5">The sequence shown here is derived from an EMBL/GenBank/DDBJ whole genome shotgun (WGS) entry which is preliminary data.</text>
</comment>
<dbReference type="InterPro" id="IPR035992">
    <property type="entry name" value="Ricin_B-like_lectins"/>
</dbReference>
<dbReference type="InterPro" id="IPR006626">
    <property type="entry name" value="PbH1"/>
</dbReference>
<dbReference type="Pfam" id="PF00652">
    <property type="entry name" value="Ricin_B_lectin"/>
    <property type="match status" value="1"/>
</dbReference>
<evidence type="ECO:0000256" key="1">
    <source>
        <dbReference type="ARBA" id="ARBA00022729"/>
    </source>
</evidence>
<feature type="chain" id="PRO_5046280337" evidence="2">
    <location>
        <begin position="31"/>
        <end position="717"/>
    </location>
</feature>